<organism evidence="6">
    <name type="scientific">bioreactor metagenome</name>
    <dbReference type="NCBI Taxonomy" id="1076179"/>
    <lineage>
        <taxon>unclassified sequences</taxon>
        <taxon>metagenomes</taxon>
        <taxon>ecological metagenomes</taxon>
    </lineage>
</organism>
<evidence type="ECO:0000256" key="3">
    <source>
        <dbReference type="ARBA" id="ARBA00022741"/>
    </source>
</evidence>
<evidence type="ECO:0000256" key="4">
    <source>
        <dbReference type="ARBA" id="ARBA00022840"/>
    </source>
</evidence>
<feature type="domain" description="ABC transporter" evidence="5">
    <location>
        <begin position="6"/>
        <end position="224"/>
    </location>
</feature>
<dbReference type="PROSITE" id="PS00211">
    <property type="entry name" value="ABC_TRANSPORTER_1"/>
    <property type="match status" value="1"/>
</dbReference>
<dbReference type="AlphaFoldDB" id="A0A644YNZ9"/>
<dbReference type="PROSITE" id="PS50893">
    <property type="entry name" value="ABC_TRANSPORTER_2"/>
    <property type="match status" value="1"/>
</dbReference>
<gene>
    <name evidence="6" type="primary">natA_11</name>
    <name evidence="6" type="ORF">SDC9_76549</name>
</gene>
<dbReference type="EMBL" id="VSSQ01005667">
    <property type="protein sequence ID" value="MPM30007.1"/>
    <property type="molecule type" value="Genomic_DNA"/>
</dbReference>
<dbReference type="PANTHER" id="PTHR43335:SF4">
    <property type="entry name" value="ABC TRANSPORTER, ATP-BINDING PROTEIN"/>
    <property type="match status" value="1"/>
</dbReference>
<dbReference type="SUPFAM" id="SSF52540">
    <property type="entry name" value="P-loop containing nucleoside triphosphate hydrolases"/>
    <property type="match status" value="1"/>
</dbReference>
<dbReference type="GO" id="GO:0005524">
    <property type="term" value="F:ATP binding"/>
    <property type="evidence" value="ECO:0007669"/>
    <property type="project" value="UniProtKB-KW"/>
</dbReference>
<dbReference type="InterPro" id="IPR003593">
    <property type="entry name" value="AAA+_ATPase"/>
</dbReference>
<reference evidence="6" key="1">
    <citation type="submission" date="2019-08" db="EMBL/GenBank/DDBJ databases">
        <authorList>
            <person name="Kucharzyk K."/>
            <person name="Murdoch R.W."/>
            <person name="Higgins S."/>
            <person name="Loffler F."/>
        </authorList>
    </citation>
    <scope>NUCLEOTIDE SEQUENCE</scope>
</reference>
<accession>A0A644YNZ9</accession>
<dbReference type="GO" id="GO:0016887">
    <property type="term" value="F:ATP hydrolysis activity"/>
    <property type="evidence" value="ECO:0007669"/>
    <property type="project" value="InterPro"/>
</dbReference>
<dbReference type="Pfam" id="PF00005">
    <property type="entry name" value="ABC_tran"/>
    <property type="match status" value="1"/>
</dbReference>
<sequence length="224" mass="24519">MSDPIIQIENLTKTFGQDTVLKGVTRDFERGKIHGIVGNNGSGKTVMFKCICGFLQPTDGHVLVNGKQIGKDIDFPEDIGIIIESPGFLPQFSGLKNLEILAGLKRKISLKQVAATIRRVGLDPMATKPVGKYSLGMRQRLGIAQAIMEEPSLMILDEPMNGLDKYGVAEMRQLFQSLAKDGRTILLASHNIQDIETLCDTVCEMDAGVMTMIRETPLKEGTSL</sequence>
<comment type="similarity">
    <text evidence="1">Belongs to the ABC transporter superfamily.</text>
</comment>
<evidence type="ECO:0000256" key="2">
    <source>
        <dbReference type="ARBA" id="ARBA00022448"/>
    </source>
</evidence>
<keyword evidence="4 6" id="KW-0067">ATP-binding</keyword>
<keyword evidence="2" id="KW-0813">Transport</keyword>
<proteinExistence type="inferred from homology"/>
<evidence type="ECO:0000259" key="5">
    <source>
        <dbReference type="PROSITE" id="PS50893"/>
    </source>
</evidence>
<evidence type="ECO:0000313" key="6">
    <source>
        <dbReference type="EMBL" id="MPM30007.1"/>
    </source>
</evidence>
<dbReference type="SMART" id="SM00382">
    <property type="entry name" value="AAA"/>
    <property type="match status" value="1"/>
</dbReference>
<dbReference type="InterPro" id="IPR027417">
    <property type="entry name" value="P-loop_NTPase"/>
</dbReference>
<dbReference type="InterPro" id="IPR017871">
    <property type="entry name" value="ABC_transporter-like_CS"/>
</dbReference>
<name>A0A644YNZ9_9ZZZZ</name>
<dbReference type="InterPro" id="IPR003439">
    <property type="entry name" value="ABC_transporter-like_ATP-bd"/>
</dbReference>
<evidence type="ECO:0000256" key="1">
    <source>
        <dbReference type="ARBA" id="ARBA00005417"/>
    </source>
</evidence>
<dbReference type="PANTHER" id="PTHR43335">
    <property type="entry name" value="ABC TRANSPORTER, ATP-BINDING PROTEIN"/>
    <property type="match status" value="1"/>
</dbReference>
<dbReference type="Gene3D" id="3.40.50.300">
    <property type="entry name" value="P-loop containing nucleotide triphosphate hydrolases"/>
    <property type="match status" value="1"/>
</dbReference>
<comment type="caution">
    <text evidence="6">The sequence shown here is derived from an EMBL/GenBank/DDBJ whole genome shotgun (WGS) entry which is preliminary data.</text>
</comment>
<keyword evidence="3" id="KW-0547">Nucleotide-binding</keyword>
<protein>
    <submittedName>
        <fullName evidence="6">ABC transporter ATP-binding protein NatA</fullName>
    </submittedName>
</protein>